<evidence type="ECO:0000259" key="5">
    <source>
        <dbReference type="SMART" id="SM00731"/>
    </source>
</evidence>
<dbReference type="RefSeq" id="WP_110898628.1">
    <property type="nucleotide sequence ID" value="NZ_CP054614.1"/>
</dbReference>
<keyword evidence="2 4" id="KW-0479">Metal-binding</keyword>
<organism evidence="6 8">
    <name type="scientific">Paenibacillus barcinonensis</name>
    <dbReference type="NCBI Taxonomy" id="198119"/>
    <lineage>
        <taxon>Bacteria</taxon>
        <taxon>Bacillati</taxon>
        <taxon>Bacillota</taxon>
        <taxon>Bacilli</taxon>
        <taxon>Bacillales</taxon>
        <taxon>Paenibacillaceae</taxon>
        <taxon>Paenibacillus</taxon>
    </lineage>
</organism>
<dbReference type="InterPro" id="IPR023524">
    <property type="entry name" value="Uncharacterised_SprT-like"/>
</dbReference>
<sequence length="157" mass="18451">MENKELQQWIEQISLEHFGVPFTHEAIFNRRLTTTGGRYMLKSHRIEINPHQLEVHGKDEVEKIIKHELCHYHLHIRGRGYQHRDPEFKALLQKVGGSRFCQSLPGDQGRKPLPYRYKLVCKSCGMEYLRKRKIDPKRYRCGRCSGKLTLQNIGSAP</sequence>
<dbReference type="Proteomes" id="UP000247790">
    <property type="component" value="Unassembled WGS sequence"/>
</dbReference>
<comment type="subcellular location">
    <subcellularLocation>
        <location evidence="4">Cytoplasm</location>
    </subcellularLocation>
</comment>
<evidence type="ECO:0000256" key="1">
    <source>
        <dbReference type="ARBA" id="ARBA00022490"/>
    </source>
</evidence>
<keyword evidence="1 4" id="KW-0963">Cytoplasm</keyword>
<evidence type="ECO:0000256" key="3">
    <source>
        <dbReference type="ARBA" id="ARBA00022833"/>
    </source>
</evidence>
<feature type="domain" description="SprT-like" evidence="5">
    <location>
        <begin position="4"/>
        <end position="151"/>
    </location>
</feature>
<evidence type="ECO:0000313" key="7">
    <source>
        <dbReference type="EMBL" id="QKS58906.1"/>
    </source>
</evidence>
<dbReference type="GO" id="GO:0008270">
    <property type="term" value="F:zinc ion binding"/>
    <property type="evidence" value="ECO:0007669"/>
    <property type="project" value="UniProtKB-UniRule"/>
</dbReference>
<feature type="active site" evidence="4">
    <location>
        <position position="68"/>
    </location>
</feature>
<evidence type="ECO:0000313" key="8">
    <source>
        <dbReference type="Proteomes" id="UP000247790"/>
    </source>
</evidence>
<feature type="binding site" evidence="4">
    <location>
        <position position="67"/>
    </location>
    <ligand>
        <name>Zn(2+)</name>
        <dbReference type="ChEBI" id="CHEBI:29105"/>
    </ligand>
</feature>
<dbReference type="GO" id="GO:0005737">
    <property type="term" value="C:cytoplasm"/>
    <property type="evidence" value="ECO:0007669"/>
    <property type="project" value="UniProtKB-SubCell"/>
</dbReference>
<dbReference type="Proteomes" id="UP000509327">
    <property type="component" value="Chromosome"/>
</dbReference>
<evidence type="ECO:0000256" key="2">
    <source>
        <dbReference type="ARBA" id="ARBA00022723"/>
    </source>
</evidence>
<evidence type="ECO:0000313" key="9">
    <source>
        <dbReference type="Proteomes" id="UP000509327"/>
    </source>
</evidence>
<reference evidence="7 9" key="2">
    <citation type="submission" date="2020-06" db="EMBL/GenBank/DDBJ databases">
        <title>Complete genome of Paenibacillus barcinonensis KACC11450.</title>
        <authorList>
            <person name="Kim M."/>
            <person name="Park Y.-J."/>
            <person name="Shin J.-H."/>
        </authorList>
    </citation>
    <scope>NUCLEOTIDE SEQUENCE [LARGE SCALE GENOMIC DNA]</scope>
    <source>
        <strain evidence="7 9">KACC11450</strain>
    </source>
</reference>
<reference evidence="6 8" key="1">
    <citation type="submission" date="2018-06" db="EMBL/GenBank/DDBJ databases">
        <title>Genomic Encyclopedia of Type Strains, Phase III (KMG-III): the genomes of soil and plant-associated and newly described type strains.</title>
        <authorList>
            <person name="Whitman W."/>
        </authorList>
    </citation>
    <scope>NUCLEOTIDE SEQUENCE [LARGE SCALE GENOMIC DNA]</scope>
    <source>
        <strain evidence="6 8">CECT 7022</strain>
    </source>
</reference>
<dbReference type="GO" id="GO:0006950">
    <property type="term" value="P:response to stress"/>
    <property type="evidence" value="ECO:0007669"/>
    <property type="project" value="UniProtKB-ARBA"/>
</dbReference>
<evidence type="ECO:0000313" key="6">
    <source>
        <dbReference type="EMBL" id="PYE45462.1"/>
    </source>
</evidence>
<comment type="cofactor">
    <cofactor evidence="4">
        <name>Zn(2+)</name>
        <dbReference type="ChEBI" id="CHEBI:29105"/>
    </cofactor>
    <text evidence="4">Binds 1 zinc ion.</text>
</comment>
<gene>
    <name evidence="6" type="ORF">DFQ00_1192</name>
    <name evidence="7" type="ORF">HUB98_23570</name>
</gene>
<dbReference type="EMBL" id="CP054614">
    <property type="protein sequence ID" value="QKS58906.1"/>
    <property type="molecule type" value="Genomic_DNA"/>
</dbReference>
<dbReference type="Pfam" id="PF10263">
    <property type="entry name" value="SprT-like"/>
    <property type="match status" value="1"/>
</dbReference>
<name>A0A2V4VGZ6_PAEBA</name>
<protein>
    <recommendedName>
        <fullName evidence="4">Protein SprT-like</fullName>
    </recommendedName>
</protein>
<dbReference type="AlphaFoldDB" id="A0A2V4VGZ6"/>
<keyword evidence="9" id="KW-1185">Reference proteome</keyword>
<feature type="binding site" evidence="4">
    <location>
        <position position="71"/>
    </location>
    <ligand>
        <name>Zn(2+)</name>
        <dbReference type="ChEBI" id="CHEBI:29105"/>
    </ligand>
</feature>
<keyword evidence="3 4" id="KW-0862">Zinc</keyword>
<evidence type="ECO:0000256" key="4">
    <source>
        <dbReference type="HAMAP-Rule" id="MF_00745"/>
    </source>
</evidence>
<proteinExistence type="inferred from homology"/>
<dbReference type="HAMAP" id="MF_00745">
    <property type="entry name" value="SprT_like"/>
    <property type="match status" value="1"/>
</dbReference>
<dbReference type="EMBL" id="QJSW01000019">
    <property type="protein sequence ID" value="PYE45462.1"/>
    <property type="molecule type" value="Genomic_DNA"/>
</dbReference>
<comment type="similarity">
    <text evidence="4">Belongs to the SprT family.</text>
</comment>
<dbReference type="NCBIfam" id="NF003339">
    <property type="entry name" value="PRK04351.1"/>
    <property type="match status" value="1"/>
</dbReference>
<dbReference type="InterPro" id="IPR006640">
    <property type="entry name" value="SprT-like_domain"/>
</dbReference>
<dbReference type="OrthoDB" id="9799909at2"/>
<accession>A0A2V4VGZ6</accession>
<dbReference type="Pfam" id="PF17283">
    <property type="entry name" value="Zn_ribbon_SprT"/>
    <property type="match status" value="1"/>
</dbReference>
<dbReference type="SMART" id="SM00731">
    <property type="entry name" value="SprT"/>
    <property type="match status" value="1"/>
</dbReference>
<dbReference type="InterPro" id="IPR035240">
    <property type="entry name" value="SprT_Zn_ribbon"/>
</dbReference>